<evidence type="ECO:0008006" key="3">
    <source>
        <dbReference type="Google" id="ProtNLM"/>
    </source>
</evidence>
<dbReference type="AlphaFoldDB" id="A0A8H7NBI7"/>
<gene>
    <name evidence="1" type="ORF">IM811_014553</name>
</gene>
<comment type="caution">
    <text evidence="1">The sequence shown here is derived from an EMBL/GenBank/DDBJ whole genome shotgun (WGS) entry which is preliminary data.</text>
</comment>
<reference evidence="1" key="1">
    <citation type="submission" date="2020-10" db="EMBL/GenBank/DDBJ databases">
        <title>High-Quality Genome Resource of Clonostachys rosea strain S41 by Oxford Nanopore Long-Read Sequencing.</title>
        <authorList>
            <person name="Wang H."/>
        </authorList>
    </citation>
    <scope>NUCLEOTIDE SEQUENCE</scope>
    <source>
        <strain evidence="1">S41</strain>
    </source>
</reference>
<dbReference type="SUPFAM" id="SSF81383">
    <property type="entry name" value="F-box domain"/>
    <property type="match status" value="1"/>
</dbReference>
<accession>A0A8H7NBI7</accession>
<name>A0A8H7NBI7_BIOOC</name>
<dbReference type="EMBL" id="JADCTT010000005">
    <property type="protein sequence ID" value="KAF9752759.1"/>
    <property type="molecule type" value="Genomic_DNA"/>
</dbReference>
<dbReference type="Proteomes" id="UP000616885">
    <property type="component" value="Unassembled WGS sequence"/>
</dbReference>
<evidence type="ECO:0000313" key="1">
    <source>
        <dbReference type="EMBL" id="KAF9752759.1"/>
    </source>
</evidence>
<dbReference type="InterPro" id="IPR036047">
    <property type="entry name" value="F-box-like_dom_sf"/>
</dbReference>
<evidence type="ECO:0000313" key="2">
    <source>
        <dbReference type="Proteomes" id="UP000616885"/>
    </source>
</evidence>
<protein>
    <recommendedName>
        <fullName evidence="3">F-box domain-containing protein</fullName>
    </recommendedName>
</protein>
<organism evidence="1 2">
    <name type="scientific">Bionectria ochroleuca</name>
    <name type="common">Gliocladium roseum</name>
    <dbReference type="NCBI Taxonomy" id="29856"/>
    <lineage>
        <taxon>Eukaryota</taxon>
        <taxon>Fungi</taxon>
        <taxon>Dikarya</taxon>
        <taxon>Ascomycota</taxon>
        <taxon>Pezizomycotina</taxon>
        <taxon>Sordariomycetes</taxon>
        <taxon>Hypocreomycetidae</taxon>
        <taxon>Hypocreales</taxon>
        <taxon>Bionectriaceae</taxon>
        <taxon>Clonostachys</taxon>
    </lineage>
</organism>
<sequence>MSIYMIPPELLALILGQLDSPQALHCAISTCSLFYQAFNASRTQVLVSVFDSAIMPDARKDALAIIQCPSLPMEDQLDEL</sequence>
<proteinExistence type="predicted"/>